<comment type="caution">
    <text evidence="2">The sequence shown here is derived from an EMBL/GenBank/DDBJ whole genome shotgun (WGS) entry which is preliminary data.</text>
</comment>
<evidence type="ECO:0008006" key="4">
    <source>
        <dbReference type="Google" id="ProtNLM"/>
    </source>
</evidence>
<proteinExistence type="predicted"/>
<dbReference type="RefSeq" id="WP_148453523.1">
    <property type="nucleotide sequence ID" value="NZ_VSDO01000003.1"/>
</dbReference>
<reference evidence="2 3" key="1">
    <citation type="submission" date="2019-08" db="EMBL/GenBank/DDBJ databases">
        <title>Genome sequencing of Paenibacillus faecis DSM 23593(T).</title>
        <authorList>
            <person name="Kook J.-K."/>
            <person name="Park S.-N."/>
            <person name="Lim Y.K."/>
        </authorList>
    </citation>
    <scope>NUCLEOTIDE SEQUENCE [LARGE SCALE GENOMIC DNA]</scope>
    <source>
        <strain evidence="2 3">DSM 23593</strain>
    </source>
</reference>
<dbReference type="Pfam" id="PF18936">
    <property type="entry name" value="DUF5684"/>
    <property type="match status" value="1"/>
</dbReference>
<evidence type="ECO:0000313" key="2">
    <source>
        <dbReference type="EMBL" id="TYA12118.1"/>
    </source>
</evidence>
<dbReference type="EMBL" id="VSDO01000003">
    <property type="protein sequence ID" value="TYA12118.1"/>
    <property type="molecule type" value="Genomic_DNA"/>
</dbReference>
<sequence>MLFVLLFCAAMYVLFAGAYFSLAKKAGLDDIAWFAFVPILNTILQLKMIKESGWWVLMYLVPFANLVFAIIWQVRLLNAFGKSGAYVLFCIFLSPVYAILWLVWGYSSKTMYVLDYRVPPQGYMA</sequence>
<evidence type="ECO:0000256" key="1">
    <source>
        <dbReference type="SAM" id="Phobius"/>
    </source>
</evidence>
<feature type="transmembrane region" description="Helical" evidence="1">
    <location>
        <begin position="56"/>
        <end position="74"/>
    </location>
</feature>
<organism evidence="2 3">
    <name type="scientific">Paenibacillus faecis</name>
    <dbReference type="NCBI Taxonomy" id="862114"/>
    <lineage>
        <taxon>Bacteria</taxon>
        <taxon>Bacillati</taxon>
        <taxon>Bacillota</taxon>
        <taxon>Bacilli</taxon>
        <taxon>Bacillales</taxon>
        <taxon>Paenibacillaceae</taxon>
        <taxon>Paenibacillus</taxon>
    </lineage>
</organism>
<dbReference type="InterPro" id="IPR043739">
    <property type="entry name" value="DUF5684"/>
</dbReference>
<dbReference type="OrthoDB" id="2376573at2"/>
<keyword evidence="1" id="KW-0812">Transmembrane</keyword>
<feature type="transmembrane region" description="Helical" evidence="1">
    <location>
        <begin position="33"/>
        <end position="49"/>
    </location>
</feature>
<gene>
    <name evidence="2" type="ORF">FRY98_15455</name>
</gene>
<dbReference type="AlphaFoldDB" id="A0A5D0CQT2"/>
<keyword evidence="1" id="KW-0472">Membrane</keyword>
<name>A0A5D0CQT2_9BACL</name>
<accession>A0A5D0CQT2</accession>
<keyword evidence="3" id="KW-1185">Reference proteome</keyword>
<protein>
    <recommendedName>
        <fullName evidence="4">Signal peptidase I</fullName>
    </recommendedName>
</protein>
<dbReference type="Proteomes" id="UP000325218">
    <property type="component" value="Unassembled WGS sequence"/>
</dbReference>
<evidence type="ECO:0000313" key="3">
    <source>
        <dbReference type="Proteomes" id="UP000325218"/>
    </source>
</evidence>
<keyword evidence="1" id="KW-1133">Transmembrane helix</keyword>
<feature type="transmembrane region" description="Helical" evidence="1">
    <location>
        <begin position="86"/>
        <end position="107"/>
    </location>
</feature>